<gene>
    <name evidence="3 4" type="primary">LOC117137859</name>
</gene>
<feature type="region of interest" description="Disordered" evidence="1">
    <location>
        <begin position="49"/>
        <end position="90"/>
    </location>
</feature>
<feature type="compositionally biased region" description="Polar residues" evidence="1">
    <location>
        <begin position="55"/>
        <end position="65"/>
    </location>
</feature>
<reference evidence="3 4" key="1">
    <citation type="submission" date="2025-04" db="UniProtKB">
        <authorList>
            <consortium name="RefSeq"/>
        </authorList>
    </citation>
    <scope>IDENTIFICATION</scope>
    <source>
        <strain evidence="3 4">Mau12</strain>
        <tissue evidence="3 4">Whole Body</tissue>
    </source>
</reference>
<dbReference type="RefSeq" id="XP_033155465.1">
    <property type="nucleotide sequence ID" value="XM_033299574.1"/>
</dbReference>
<name>A0A6P8JIA4_DROMA</name>
<evidence type="ECO:0000313" key="3">
    <source>
        <dbReference type="RefSeq" id="XP_033155464.1"/>
    </source>
</evidence>
<dbReference type="RefSeq" id="XP_033155464.1">
    <property type="nucleotide sequence ID" value="XM_033299573.1"/>
</dbReference>
<feature type="region of interest" description="Disordered" evidence="1">
    <location>
        <begin position="188"/>
        <end position="220"/>
    </location>
</feature>
<accession>A0A6P8JIA4</accession>
<keyword evidence="2" id="KW-1185">Reference proteome</keyword>
<dbReference type="GeneID" id="117137859"/>
<sequence>MSSFKAIEMESDSSERGETKAPNGSVGGKSITFNELGAKTAKFEKIDPDLAYPCTSGQANTSTGTAADGSSKSGRHRSRKSQHGARRISADLQFESVAADELEAGGSKAPKKRKMEQKAAVAEDTVSVAIRSFVQSDEMQELIKRIANERVRCNFLLATYQLPDMNFSLNTSMDTLRNQFRERLKLRRDRGNANSASSAPSAASSSQKFPTKGVAKAKNP</sequence>
<evidence type="ECO:0000313" key="2">
    <source>
        <dbReference type="Proteomes" id="UP000515162"/>
    </source>
</evidence>
<feature type="compositionally biased region" description="Low complexity" evidence="1">
    <location>
        <begin position="192"/>
        <end position="206"/>
    </location>
</feature>
<feature type="compositionally biased region" description="Basic residues" evidence="1">
    <location>
        <begin position="73"/>
        <end position="86"/>
    </location>
</feature>
<feature type="region of interest" description="Disordered" evidence="1">
    <location>
        <begin position="1"/>
        <end position="32"/>
    </location>
</feature>
<evidence type="ECO:0000313" key="4">
    <source>
        <dbReference type="RefSeq" id="XP_033155465.1"/>
    </source>
</evidence>
<proteinExistence type="predicted"/>
<dbReference type="Proteomes" id="UP000515162">
    <property type="component" value="Chromosome 2R"/>
</dbReference>
<evidence type="ECO:0000256" key="1">
    <source>
        <dbReference type="SAM" id="MobiDB-lite"/>
    </source>
</evidence>
<dbReference type="AlphaFoldDB" id="A0A6P8JIA4"/>
<protein>
    <submittedName>
        <fullName evidence="3 4">Uncharacterized protein LOC117137859</fullName>
    </submittedName>
</protein>
<organism evidence="2 4">
    <name type="scientific">Drosophila mauritiana</name>
    <name type="common">Fruit fly</name>
    <dbReference type="NCBI Taxonomy" id="7226"/>
    <lineage>
        <taxon>Eukaryota</taxon>
        <taxon>Metazoa</taxon>
        <taxon>Ecdysozoa</taxon>
        <taxon>Arthropoda</taxon>
        <taxon>Hexapoda</taxon>
        <taxon>Insecta</taxon>
        <taxon>Pterygota</taxon>
        <taxon>Neoptera</taxon>
        <taxon>Endopterygota</taxon>
        <taxon>Diptera</taxon>
        <taxon>Brachycera</taxon>
        <taxon>Muscomorpha</taxon>
        <taxon>Ephydroidea</taxon>
        <taxon>Drosophilidae</taxon>
        <taxon>Drosophila</taxon>
        <taxon>Sophophora</taxon>
    </lineage>
</organism>